<accession>M3AW94</accession>
<protein>
    <submittedName>
        <fullName evidence="1">Uncharacterized protein</fullName>
    </submittedName>
</protein>
<evidence type="ECO:0000313" key="2">
    <source>
        <dbReference type="Proteomes" id="UP000016932"/>
    </source>
</evidence>
<name>M3AW94_PSEFD</name>
<proteinExistence type="predicted"/>
<dbReference type="EMBL" id="KB446560">
    <property type="protein sequence ID" value="EME81403.1"/>
    <property type="molecule type" value="Genomic_DNA"/>
</dbReference>
<keyword evidence="2" id="KW-1185">Reference proteome</keyword>
<evidence type="ECO:0000313" key="1">
    <source>
        <dbReference type="EMBL" id="EME81403.1"/>
    </source>
</evidence>
<gene>
    <name evidence="1" type="ORF">MYCFIDRAFT_176680</name>
</gene>
<dbReference type="HOGENOM" id="CLU_1225235_0_0_1"/>
<dbReference type="VEuPathDB" id="FungiDB:MYCFIDRAFT_176680"/>
<dbReference type="Proteomes" id="UP000016932">
    <property type="component" value="Unassembled WGS sequence"/>
</dbReference>
<dbReference type="KEGG" id="pfj:MYCFIDRAFT_176680"/>
<dbReference type="RefSeq" id="XP_007928598.1">
    <property type="nucleotide sequence ID" value="XM_007930407.1"/>
</dbReference>
<sequence>MYIHTSLVPMNATMGAQIRHSQLSDPSLFISYRALRCSSNACTDDMDDLVGTLPHSYPSALSSSAHEWIGTVAIEKANSSEESDPKLQLQGLNFKKGFTHGHHSLLGKESPSFNRLQDLNQAHFILQNTYLSSSIYPPNCHLGNPTHPNPSQSLPSHPLPPYFHQTDLPFIIPFPFLFTITCQTSTSASASPSSPATQCHTFLTRAWNFRFEMRLSRFWEHVDGRS</sequence>
<dbReference type="AlphaFoldDB" id="M3AW94"/>
<organism evidence="1 2">
    <name type="scientific">Pseudocercospora fijiensis (strain CIRAD86)</name>
    <name type="common">Black leaf streak disease fungus</name>
    <name type="synonym">Mycosphaerella fijiensis</name>
    <dbReference type="NCBI Taxonomy" id="383855"/>
    <lineage>
        <taxon>Eukaryota</taxon>
        <taxon>Fungi</taxon>
        <taxon>Dikarya</taxon>
        <taxon>Ascomycota</taxon>
        <taxon>Pezizomycotina</taxon>
        <taxon>Dothideomycetes</taxon>
        <taxon>Dothideomycetidae</taxon>
        <taxon>Mycosphaerellales</taxon>
        <taxon>Mycosphaerellaceae</taxon>
        <taxon>Pseudocercospora</taxon>
    </lineage>
</organism>
<reference evidence="1 2" key="1">
    <citation type="journal article" date="2012" name="PLoS Pathog.">
        <title>Diverse lifestyles and strategies of plant pathogenesis encoded in the genomes of eighteen Dothideomycetes fungi.</title>
        <authorList>
            <person name="Ohm R.A."/>
            <person name="Feau N."/>
            <person name="Henrissat B."/>
            <person name="Schoch C.L."/>
            <person name="Horwitz B.A."/>
            <person name="Barry K.W."/>
            <person name="Condon B.J."/>
            <person name="Copeland A.C."/>
            <person name="Dhillon B."/>
            <person name="Glaser F."/>
            <person name="Hesse C.N."/>
            <person name="Kosti I."/>
            <person name="LaButti K."/>
            <person name="Lindquist E.A."/>
            <person name="Lucas S."/>
            <person name="Salamov A.A."/>
            <person name="Bradshaw R.E."/>
            <person name="Ciuffetti L."/>
            <person name="Hamelin R.C."/>
            <person name="Kema G.H.J."/>
            <person name="Lawrence C."/>
            <person name="Scott J.A."/>
            <person name="Spatafora J.W."/>
            <person name="Turgeon B.G."/>
            <person name="de Wit P.J.G.M."/>
            <person name="Zhong S."/>
            <person name="Goodwin S.B."/>
            <person name="Grigoriev I.V."/>
        </authorList>
    </citation>
    <scope>NUCLEOTIDE SEQUENCE [LARGE SCALE GENOMIC DNA]</scope>
    <source>
        <strain evidence="1 2">CIRAD86</strain>
    </source>
</reference>
<dbReference type="GeneID" id="19333607"/>